<keyword evidence="1" id="KW-0472">Membrane</keyword>
<evidence type="ECO:0000259" key="2">
    <source>
        <dbReference type="Pfam" id="PF14237"/>
    </source>
</evidence>
<keyword evidence="4" id="KW-1185">Reference proteome</keyword>
<evidence type="ECO:0000313" key="4">
    <source>
        <dbReference type="Proteomes" id="UP000199184"/>
    </source>
</evidence>
<evidence type="ECO:0000313" key="3">
    <source>
        <dbReference type="EMBL" id="SCB53884.1"/>
    </source>
</evidence>
<dbReference type="InterPro" id="IPR025640">
    <property type="entry name" value="GYF_2"/>
</dbReference>
<feature type="transmembrane region" description="Helical" evidence="1">
    <location>
        <begin position="134"/>
        <end position="153"/>
    </location>
</feature>
<evidence type="ECO:0000256" key="1">
    <source>
        <dbReference type="SAM" id="Phobius"/>
    </source>
</evidence>
<keyword evidence="1" id="KW-0812">Transmembrane</keyword>
<accession>A0A1C3XPE4</accession>
<dbReference type="Pfam" id="PF14237">
    <property type="entry name" value="GYF_2"/>
    <property type="match status" value="1"/>
</dbReference>
<organism evidence="3 4">
    <name type="scientific">Bradyrhizobium shewense</name>
    <dbReference type="NCBI Taxonomy" id="1761772"/>
    <lineage>
        <taxon>Bacteria</taxon>
        <taxon>Pseudomonadati</taxon>
        <taxon>Pseudomonadota</taxon>
        <taxon>Alphaproteobacteria</taxon>
        <taxon>Hyphomicrobiales</taxon>
        <taxon>Nitrobacteraceae</taxon>
        <taxon>Bradyrhizobium</taxon>
    </lineage>
</organism>
<feature type="transmembrane region" description="Helical" evidence="1">
    <location>
        <begin position="246"/>
        <end position="267"/>
    </location>
</feature>
<dbReference type="Proteomes" id="UP000199184">
    <property type="component" value="Unassembled WGS sequence"/>
</dbReference>
<dbReference type="EMBL" id="FMAI01000021">
    <property type="protein sequence ID" value="SCB53884.1"/>
    <property type="molecule type" value="Genomic_DNA"/>
</dbReference>
<name>A0A1C3XPE4_9BRAD</name>
<feature type="domain" description="GYF" evidence="2">
    <location>
        <begin position="6"/>
        <end position="55"/>
    </location>
</feature>
<feature type="transmembrane region" description="Helical" evidence="1">
    <location>
        <begin position="198"/>
        <end position="226"/>
    </location>
</feature>
<sequence length="289" mass="32154">MSNRIWFHASGGQQKGPFPEPQFRDLIAQGIVRADTLVWAEGMAGWQKAGEVPGLIPGAAAQPSLPVGGSPGIDSGGPLSVDLPVWSFTGWWILVMIGSLLVIPSPWTGTGYYRWLFPRMHVPQRPNLAFTGQVGDIWYVFIAMGLAGCLGYIDSLLQIFGVLVQAVLSWVLIRWVVANISSSGQPMRMTFTGSVWGFVGWQILTFLAVFTIIGWAWVMAAWTRWICRHVSGTRREMVFTATGLDLLWRTVAFCLGCLFIIPIPWLLRWYFTWGTTQFVLIERSTVANA</sequence>
<gene>
    <name evidence="3" type="ORF">GA0061098_102191</name>
</gene>
<reference evidence="4" key="1">
    <citation type="submission" date="2016-08" db="EMBL/GenBank/DDBJ databases">
        <authorList>
            <person name="Varghese N."/>
            <person name="Submissions Spin"/>
        </authorList>
    </citation>
    <scope>NUCLEOTIDE SEQUENCE [LARGE SCALE GENOMIC DNA]</scope>
    <source>
        <strain evidence="4">ERR11</strain>
    </source>
</reference>
<keyword evidence="1" id="KW-1133">Transmembrane helix</keyword>
<dbReference type="RefSeq" id="WP_091965378.1">
    <property type="nucleotide sequence ID" value="NZ_FMAI01000021.1"/>
</dbReference>
<feature type="transmembrane region" description="Helical" evidence="1">
    <location>
        <begin position="91"/>
        <end position="113"/>
    </location>
</feature>
<feature type="transmembrane region" description="Helical" evidence="1">
    <location>
        <begin position="159"/>
        <end position="177"/>
    </location>
</feature>
<proteinExistence type="predicted"/>
<protein>
    <recommendedName>
        <fullName evidence="2">GYF domain-containing protein</fullName>
    </recommendedName>
</protein>
<dbReference type="AlphaFoldDB" id="A0A1C3XPE4"/>